<organism evidence="1 2">
    <name type="scientific">Portunus trituberculatus</name>
    <name type="common">Swimming crab</name>
    <name type="synonym">Neptunus trituberculatus</name>
    <dbReference type="NCBI Taxonomy" id="210409"/>
    <lineage>
        <taxon>Eukaryota</taxon>
        <taxon>Metazoa</taxon>
        <taxon>Ecdysozoa</taxon>
        <taxon>Arthropoda</taxon>
        <taxon>Crustacea</taxon>
        <taxon>Multicrustacea</taxon>
        <taxon>Malacostraca</taxon>
        <taxon>Eumalacostraca</taxon>
        <taxon>Eucarida</taxon>
        <taxon>Decapoda</taxon>
        <taxon>Pleocyemata</taxon>
        <taxon>Brachyura</taxon>
        <taxon>Eubrachyura</taxon>
        <taxon>Portunoidea</taxon>
        <taxon>Portunidae</taxon>
        <taxon>Portuninae</taxon>
        <taxon>Portunus</taxon>
    </lineage>
</organism>
<evidence type="ECO:0000313" key="2">
    <source>
        <dbReference type="Proteomes" id="UP000324222"/>
    </source>
</evidence>
<reference evidence="1 2" key="1">
    <citation type="submission" date="2019-05" db="EMBL/GenBank/DDBJ databases">
        <title>Another draft genome of Portunus trituberculatus and its Hox gene families provides insights of decapod evolution.</title>
        <authorList>
            <person name="Jeong J.-H."/>
            <person name="Song I."/>
            <person name="Kim S."/>
            <person name="Choi T."/>
            <person name="Kim D."/>
            <person name="Ryu S."/>
            <person name="Kim W."/>
        </authorList>
    </citation>
    <scope>NUCLEOTIDE SEQUENCE [LARGE SCALE GENOMIC DNA]</scope>
    <source>
        <tissue evidence="1">Muscle</tissue>
    </source>
</reference>
<dbReference type="AlphaFoldDB" id="A0A5B7GYP8"/>
<name>A0A5B7GYP8_PORTR</name>
<evidence type="ECO:0000313" key="1">
    <source>
        <dbReference type="EMBL" id="MPC62525.1"/>
    </source>
</evidence>
<proteinExistence type="predicted"/>
<gene>
    <name evidence="1" type="ORF">E2C01_056610</name>
</gene>
<dbReference type="Proteomes" id="UP000324222">
    <property type="component" value="Unassembled WGS sequence"/>
</dbReference>
<keyword evidence="2" id="KW-1185">Reference proteome</keyword>
<accession>A0A5B7GYP8</accession>
<protein>
    <submittedName>
        <fullName evidence="1">Uncharacterized protein</fullName>
    </submittedName>
</protein>
<sequence>MLPSAVMRGEASRPREVPIHAQFCLHRRLAGWTQSVSCRSRQAAFNRPQQATWSVNTRSVLPEHSCFSQAAGETA</sequence>
<comment type="caution">
    <text evidence="1">The sequence shown here is derived from an EMBL/GenBank/DDBJ whole genome shotgun (WGS) entry which is preliminary data.</text>
</comment>
<dbReference type="EMBL" id="VSRR010019778">
    <property type="protein sequence ID" value="MPC62525.1"/>
    <property type="molecule type" value="Genomic_DNA"/>
</dbReference>